<dbReference type="GO" id="GO:0000287">
    <property type="term" value="F:magnesium ion binding"/>
    <property type="evidence" value="ECO:0007669"/>
    <property type="project" value="TreeGrafter"/>
</dbReference>
<keyword evidence="6" id="KW-0460">Magnesium</keyword>
<dbReference type="GO" id="GO:0015095">
    <property type="term" value="F:magnesium ion transmembrane transporter activity"/>
    <property type="evidence" value="ECO:0007669"/>
    <property type="project" value="TreeGrafter"/>
</dbReference>
<dbReference type="GO" id="GO:0015087">
    <property type="term" value="F:cobalt ion transmembrane transporter activity"/>
    <property type="evidence" value="ECO:0007669"/>
    <property type="project" value="TreeGrafter"/>
</dbReference>
<evidence type="ECO:0008006" key="16">
    <source>
        <dbReference type="Google" id="ProtNLM"/>
    </source>
</evidence>
<comment type="function">
    <text evidence="11">Mediates influx of magnesium ions. Alternates between open and closed states. Activated by low cytoplasmic Mg(2+) levels. Inactive when cytoplasmic Mg(2+) levels are high.</text>
</comment>
<dbReference type="EMBL" id="LSYV01000003">
    <property type="protein sequence ID" value="KXZ55465.1"/>
    <property type="molecule type" value="Genomic_DNA"/>
</dbReference>
<comment type="caution">
    <text evidence="14">The sequence shown here is derived from an EMBL/GenBank/DDBJ whole genome shotgun (WGS) entry which is preliminary data.</text>
</comment>
<evidence type="ECO:0000256" key="11">
    <source>
        <dbReference type="ARBA" id="ARBA00045497"/>
    </source>
</evidence>
<feature type="transmembrane region" description="Helical" evidence="13">
    <location>
        <begin position="545"/>
        <end position="564"/>
    </location>
</feature>
<keyword evidence="4" id="KW-1003">Cell membrane</keyword>
<keyword evidence="7 13" id="KW-1133">Transmembrane helix</keyword>
<name>A0A150H065_GONPE</name>
<dbReference type="Pfam" id="PF01544">
    <property type="entry name" value="CorA"/>
    <property type="match status" value="1"/>
</dbReference>
<evidence type="ECO:0000256" key="8">
    <source>
        <dbReference type="ARBA" id="ARBA00023065"/>
    </source>
</evidence>
<protein>
    <recommendedName>
        <fullName evidence="16">Magnesium transporter</fullName>
    </recommendedName>
</protein>
<keyword evidence="5 13" id="KW-0812">Transmembrane</keyword>
<accession>A0A150H065</accession>
<dbReference type="InterPro" id="IPR002523">
    <property type="entry name" value="MgTranspt_CorA/ZnTranspt_ZntB"/>
</dbReference>
<feature type="compositionally biased region" description="Low complexity" evidence="12">
    <location>
        <begin position="40"/>
        <end position="49"/>
    </location>
</feature>
<reference evidence="15" key="1">
    <citation type="journal article" date="2016" name="Nat. Commun.">
        <title>The Gonium pectorale genome demonstrates co-option of cell cycle regulation during the evolution of multicellularity.</title>
        <authorList>
            <person name="Hanschen E.R."/>
            <person name="Marriage T.N."/>
            <person name="Ferris P.J."/>
            <person name="Hamaji T."/>
            <person name="Toyoda A."/>
            <person name="Fujiyama A."/>
            <person name="Neme R."/>
            <person name="Noguchi H."/>
            <person name="Minakuchi Y."/>
            <person name="Suzuki M."/>
            <person name="Kawai-Toyooka H."/>
            <person name="Smith D.R."/>
            <person name="Sparks H."/>
            <person name="Anderson J."/>
            <person name="Bakaric R."/>
            <person name="Luria V."/>
            <person name="Karger A."/>
            <person name="Kirschner M.W."/>
            <person name="Durand P.M."/>
            <person name="Michod R.E."/>
            <person name="Nozaki H."/>
            <person name="Olson B.J."/>
        </authorList>
    </citation>
    <scope>NUCLEOTIDE SEQUENCE [LARGE SCALE GENOMIC DNA]</scope>
    <source>
        <strain evidence="15">NIES-2863</strain>
    </source>
</reference>
<dbReference type="Gene3D" id="1.20.58.340">
    <property type="entry name" value="Magnesium transport protein CorA, transmembrane region"/>
    <property type="match status" value="2"/>
</dbReference>
<gene>
    <name evidence="14" type="ORF">GPECTOR_2g1014</name>
</gene>
<evidence type="ECO:0000313" key="15">
    <source>
        <dbReference type="Proteomes" id="UP000075714"/>
    </source>
</evidence>
<evidence type="ECO:0000256" key="12">
    <source>
        <dbReference type="SAM" id="MobiDB-lite"/>
    </source>
</evidence>
<dbReference type="SUPFAM" id="SSF143865">
    <property type="entry name" value="CorA soluble domain-like"/>
    <property type="match status" value="1"/>
</dbReference>
<dbReference type="Gene3D" id="3.30.460.20">
    <property type="entry name" value="CorA soluble domain-like"/>
    <property type="match status" value="1"/>
</dbReference>
<keyword evidence="15" id="KW-1185">Reference proteome</keyword>
<evidence type="ECO:0000313" key="14">
    <source>
        <dbReference type="EMBL" id="KXZ55465.1"/>
    </source>
</evidence>
<organism evidence="14 15">
    <name type="scientific">Gonium pectorale</name>
    <name type="common">Green alga</name>
    <dbReference type="NCBI Taxonomy" id="33097"/>
    <lineage>
        <taxon>Eukaryota</taxon>
        <taxon>Viridiplantae</taxon>
        <taxon>Chlorophyta</taxon>
        <taxon>core chlorophytes</taxon>
        <taxon>Chlorophyceae</taxon>
        <taxon>CS clade</taxon>
        <taxon>Chlamydomonadales</taxon>
        <taxon>Volvocaceae</taxon>
        <taxon>Gonium</taxon>
    </lineage>
</organism>
<dbReference type="GO" id="GO:0005886">
    <property type="term" value="C:plasma membrane"/>
    <property type="evidence" value="ECO:0007669"/>
    <property type="project" value="UniProtKB-SubCell"/>
</dbReference>
<dbReference type="STRING" id="33097.A0A150H065"/>
<evidence type="ECO:0000256" key="9">
    <source>
        <dbReference type="ARBA" id="ARBA00023136"/>
    </source>
</evidence>
<keyword evidence="3" id="KW-0813">Transport</keyword>
<feature type="region of interest" description="Disordered" evidence="12">
    <location>
        <begin position="1"/>
        <end position="69"/>
    </location>
</feature>
<evidence type="ECO:0000256" key="1">
    <source>
        <dbReference type="ARBA" id="ARBA00004651"/>
    </source>
</evidence>
<dbReference type="AlphaFoldDB" id="A0A150H065"/>
<proteinExistence type="inferred from homology"/>
<evidence type="ECO:0000256" key="7">
    <source>
        <dbReference type="ARBA" id="ARBA00022989"/>
    </source>
</evidence>
<evidence type="ECO:0000256" key="4">
    <source>
        <dbReference type="ARBA" id="ARBA00022475"/>
    </source>
</evidence>
<evidence type="ECO:0000256" key="13">
    <source>
        <dbReference type="SAM" id="Phobius"/>
    </source>
</evidence>
<keyword evidence="8" id="KW-0406">Ion transport</keyword>
<comment type="catalytic activity">
    <reaction evidence="10">
        <text>Mg(2+)(in) = Mg(2+)(out)</text>
        <dbReference type="Rhea" id="RHEA:29827"/>
        <dbReference type="ChEBI" id="CHEBI:18420"/>
    </reaction>
</comment>
<sequence>MAATGAQDEERASLLPHPMSLLLGDNGDDDDDRTAAPLHSSTAGTSTSVGVGGLPRLGSLQRKGGSGLAARAKWRKTTERIIQTNRVHGAITEALERHEPGAAPGIDPRRSIYQHLAAKWCLPATITVVDFDSKSLAVRSGLRGAEELMAVLSQPRGRSARVRWIHVDGLNWEVIQLLALTFDLHPLALEDTVHVPQRIKADFYDCCLYMALIYLYLAPESAGHGTGHGSDTVSAASAISAAQAGTRGGGGGGGGGGIPDIGLRSAAGSGGEGRPLLSATISSVERVRSQAACVPPGAAAGGGGRGGAAAAGAAAASSGGSPAGGAIHVSAQQVSLFLLRGEHTNTLITVFQSDGSAVTRPILAQLQEPRTLVREAEDASFLANLVIDTLVDHIFPVVGAYREQLQRYEADVMGGELPSAASTRELHAMQRDLRRIDRTIAPLQAVVSNMVTRDASTVDAAVAAGGRRLSDADGTPLTPRSATAHLALASAPFLSRLTRTYLGDVRDHVATICEDLISLSTECGDLVGLIFNLTTHRQSQSTQTLAVVSTIFLPITFLAGVYGMNFDVLPELHWSYGYAYFWVASIAIVVLFMGAMLRAGLWSR</sequence>
<dbReference type="SUPFAM" id="SSF144083">
    <property type="entry name" value="Magnesium transport protein CorA, transmembrane region"/>
    <property type="match status" value="1"/>
</dbReference>
<dbReference type="Proteomes" id="UP000075714">
    <property type="component" value="Unassembled WGS sequence"/>
</dbReference>
<keyword evidence="9 13" id="KW-0472">Membrane</keyword>
<feature type="transmembrane region" description="Helical" evidence="13">
    <location>
        <begin position="576"/>
        <end position="597"/>
    </location>
</feature>
<dbReference type="OrthoDB" id="165352at2759"/>
<dbReference type="InterPro" id="IPR045863">
    <property type="entry name" value="CorA_TM1_TM2"/>
</dbReference>
<comment type="similarity">
    <text evidence="2">Belongs to the CorA metal ion transporter (MIT) (TC 1.A.35) family.</text>
</comment>
<dbReference type="GO" id="GO:0050897">
    <property type="term" value="F:cobalt ion binding"/>
    <property type="evidence" value="ECO:0007669"/>
    <property type="project" value="TreeGrafter"/>
</dbReference>
<dbReference type="FunFam" id="1.20.58.340:FF:000004">
    <property type="entry name" value="Magnesium transport protein CorA"/>
    <property type="match status" value="1"/>
</dbReference>
<evidence type="ECO:0000256" key="5">
    <source>
        <dbReference type="ARBA" id="ARBA00022692"/>
    </source>
</evidence>
<evidence type="ECO:0000256" key="10">
    <source>
        <dbReference type="ARBA" id="ARBA00034269"/>
    </source>
</evidence>
<dbReference type="PANTHER" id="PTHR46494">
    <property type="entry name" value="CORA FAMILY METAL ION TRANSPORTER (EUROFUNG)"/>
    <property type="match status" value="1"/>
</dbReference>
<dbReference type="PANTHER" id="PTHR46494:SF1">
    <property type="entry name" value="CORA FAMILY METAL ION TRANSPORTER (EUROFUNG)"/>
    <property type="match status" value="1"/>
</dbReference>
<evidence type="ECO:0000256" key="2">
    <source>
        <dbReference type="ARBA" id="ARBA00009765"/>
    </source>
</evidence>
<evidence type="ECO:0000256" key="6">
    <source>
        <dbReference type="ARBA" id="ARBA00022842"/>
    </source>
</evidence>
<comment type="subcellular location">
    <subcellularLocation>
        <location evidence="1">Cell membrane</location>
        <topology evidence="1">Multi-pass membrane protein</topology>
    </subcellularLocation>
</comment>
<evidence type="ECO:0000256" key="3">
    <source>
        <dbReference type="ARBA" id="ARBA00022448"/>
    </source>
</evidence>
<dbReference type="InterPro" id="IPR045861">
    <property type="entry name" value="CorA_cytoplasmic_dom"/>
</dbReference>